<proteinExistence type="predicted"/>
<dbReference type="Proteomes" id="UP000195077">
    <property type="component" value="Unassembled WGS sequence"/>
</dbReference>
<reference evidence="1 2" key="1">
    <citation type="submission" date="2016-10" db="EMBL/GenBank/DDBJ databases">
        <title>Comparative genomics of Bacillus thuringiensis reveals a path to pathogens against multiple invertebrate hosts.</title>
        <authorList>
            <person name="Zheng J."/>
            <person name="Gao Q."/>
            <person name="Liu H."/>
            <person name="Peng D."/>
            <person name="Ruan L."/>
            <person name="Sun M."/>
        </authorList>
    </citation>
    <scope>NUCLEOTIDE SEQUENCE [LARGE SCALE GENOMIC DNA]</scope>
    <source>
        <strain evidence="1">I13</strain>
    </source>
</reference>
<dbReference type="RefSeq" id="WP_021727497.1">
    <property type="nucleotide sequence ID" value="NZ_CP083097.1"/>
</dbReference>
<organism evidence="1 2">
    <name type="scientific">Bacillus thuringiensis</name>
    <dbReference type="NCBI Taxonomy" id="1428"/>
    <lineage>
        <taxon>Bacteria</taxon>
        <taxon>Bacillati</taxon>
        <taxon>Bacillota</taxon>
        <taxon>Bacilli</taxon>
        <taxon>Bacillales</taxon>
        <taxon>Bacillaceae</taxon>
        <taxon>Bacillus</taxon>
        <taxon>Bacillus cereus group</taxon>
    </lineage>
</organism>
<protein>
    <submittedName>
        <fullName evidence="1">Uncharacterized protein</fullName>
    </submittedName>
</protein>
<dbReference type="EMBL" id="NFEN01000256">
    <property type="protein sequence ID" value="OUA13143.1"/>
    <property type="molecule type" value="Genomic_DNA"/>
</dbReference>
<dbReference type="AlphaFoldDB" id="A0A9X6KIT1"/>
<accession>A0A9X6KIT1</accession>
<name>A0A9X6KIT1_BACTU</name>
<sequence length="194" mass="22651">MKNRYEHLKNGYTAIFFKDSNNKETAFFIDTDCFEIANSHDFYWENYLVNSQGKRMRYNIIGRKKGESSKTQLSRLLLECNTQKEACYNITGNPLDLRKCNLLKTNMGKVKTKEFQEEMNKLIKTVPPLPQIQLKNINEKEKDVAISPKNDNIRLLTDEQNNTYILLENGIITAEIEKKYAKFLVKQLSHSITT</sequence>
<comment type="caution">
    <text evidence="1">The sequence shown here is derived from an EMBL/GenBank/DDBJ whole genome shotgun (WGS) entry which is preliminary data.</text>
</comment>
<evidence type="ECO:0000313" key="2">
    <source>
        <dbReference type="Proteomes" id="UP000195077"/>
    </source>
</evidence>
<evidence type="ECO:0000313" key="1">
    <source>
        <dbReference type="EMBL" id="OUA13143.1"/>
    </source>
</evidence>
<gene>
    <name evidence="1" type="ORF">BK775_37575</name>
</gene>